<evidence type="ECO:0000313" key="9">
    <source>
        <dbReference type="EMBL" id="MPM69053.1"/>
    </source>
</evidence>
<evidence type="ECO:0000256" key="7">
    <source>
        <dbReference type="ARBA" id="ARBA00022909"/>
    </source>
</evidence>
<dbReference type="Gene3D" id="3.30.70.560">
    <property type="entry name" value="7,8-Dihydro-6-hydroxymethylpterin-pyrophosphokinase HPPK"/>
    <property type="match status" value="1"/>
</dbReference>
<dbReference type="SUPFAM" id="SSF55083">
    <property type="entry name" value="6-hydroxymethyl-7,8-dihydropterin pyrophosphokinase, HPPK"/>
    <property type="match status" value="1"/>
</dbReference>
<comment type="caution">
    <text evidence="9">The sequence shown here is derived from an EMBL/GenBank/DDBJ whole genome shotgun (WGS) entry which is preliminary data.</text>
</comment>
<proteinExistence type="predicted"/>
<dbReference type="GO" id="GO:0046654">
    <property type="term" value="P:tetrahydrofolate biosynthetic process"/>
    <property type="evidence" value="ECO:0007669"/>
    <property type="project" value="UniProtKB-UniPathway"/>
</dbReference>
<comment type="pathway">
    <text evidence="1">Cofactor biosynthesis; tetrahydrofolate biosynthesis; 2-amino-4-hydroxy-6-hydroxymethyl-7,8-dihydropteridine diphosphate from 7,8-dihydroneopterin triphosphate: step 4/4.</text>
</comment>
<keyword evidence="3 9" id="KW-0808">Transferase</keyword>
<evidence type="ECO:0000256" key="6">
    <source>
        <dbReference type="ARBA" id="ARBA00022840"/>
    </source>
</evidence>
<keyword evidence="4" id="KW-0547">Nucleotide-binding</keyword>
<keyword evidence="7" id="KW-0289">Folate biosynthesis</keyword>
<reference evidence="9" key="1">
    <citation type="submission" date="2019-08" db="EMBL/GenBank/DDBJ databases">
        <authorList>
            <person name="Kucharzyk K."/>
            <person name="Murdoch R.W."/>
            <person name="Higgins S."/>
            <person name="Loffler F."/>
        </authorList>
    </citation>
    <scope>NUCLEOTIDE SEQUENCE</scope>
</reference>
<dbReference type="PANTHER" id="PTHR43071">
    <property type="entry name" value="2-AMINO-4-HYDROXY-6-HYDROXYMETHYLDIHYDROPTERIDINE PYROPHOSPHOKINASE"/>
    <property type="match status" value="1"/>
</dbReference>
<dbReference type="InterPro" id="IPR000550">
    <property type="entry name" value="Hppk"/>
</dbReference>
<dbReference type="NCBIfam" id="TIGR01498">
    <property type="entry name" value="folK"/>
    <property type="match status" value="1"/>
</dbReference>
<dbReference type="EMBL" id="VSSQ01022619">
    <property type="protein sequence ID" value="MPM69053.1"/>
    <property type="molecule type" value="Genomic_DNA"/>
</dbReference>
<accession>A0A645C135</accession>
<evidence type="ECO:0000256" key="3">
    <source>
        <dbReference type="ARBA" id="ARBA00022679"/>
    </source>
</evidence>
<dbReference type="GO" id="GO:0003848">
    <property type="term" value="F:2-amino-4-hydroxy-6-hydroxymethyldihydropteridine diphosphokinase activity"/>
    <property type="evidence" value="ECO:0007669"/>
    <property type="project" value="UniProtKB-EC"/>
</dbReference>
<dbReference type="GO" id="GO:0046656">
    <property type="term" value="P:folic acid biosynthetic process"/>
    <property type="evidence" value="ECO:0007669"/>
    <property type="project" value="UniProtKB-KW"/>
</dbReference>
<feature type="domain" description="7,8-dihydro-6-hydroxymethylpterin-pyrophosphokinase" evidence="8">
    <location>
        <begin position="4"/>
        <end position="132"/>
    </location>
</feature>
<evidence type="ECO:0000256" key="5">
    <source>
        <dbReference type="ARBA" id="ARBA00022777"/>
    </source>
</evidence>
<keyword evidence="6" id="KW-0067">ATP-binding</keyword>
<dbReference type="CDD" id="cd00483">
    <property type="entry name" value="HPPK"/>
    <property type="match status" value="1"/>
</dbReference>
<keyword evidence="5 9" id="KW-0418">Kinase</keyword>
<dbReference type="EC" id="2.7.6.3" evidence="2"/>
<evidence type="ECO:0000259" key="8">
    <source>
        <dbReference type="Pfam" id="PF01288"/>
    </source>
</evidence>
<dbReference type="GO" id="GO:0005524">
    <property type="term" value="F:ATP binding"/>
    <property type="evidence" value="ECO:0007669"/>
    <property type="project" value="UniProtKB-KW"/>
</dbReference>
<dbReference type="Pfam" id="PF01288">
    <property type="entry name" value="HPPK"/>
    <property type="match status" value="1"/>
</dbReference>
<dbReference type="UniPathway" id="UPA00077">
    <property type="reaction ID" value="UER00155"/>
</dbReference>
<evidence type="ECO:0000256" key="1">
    <source>
        <dbReference type="ARBA" id="ARBA00005051"/>
    </source>
</evidence>
<dbReference type="AlphaFoldDB" id="A0A645C135"/>
<dbReference type="PANTHER" id="PTHR43071:SF1">
    <property type="entry name" value="2-AMINO-4-HYDROXY-6-HYDROXYMETHYLDIHYDROPTERIDINE PYROPHOSPHOKINASE"/>
    <property type="match status" value="1"/>
</dbReference>
<sequence length="136" mass="15561">MKAYLGIGSNLGDKKENINHAIRQISRKTGEVLHQSGYYESSPWGFESENDFVNVVVLVETNLEPLDLLAKLQGIEIEVGRTEKSNEEVYTDRIIDIDILLYDDRIIDLPELKVPHPHMKTRDFVMKPLNEILGLI</sequence>
<name>A0A645C135_9ZZZZ</name>
<organism evidence="9">
    <name type="scientific">bioreactor metagenome</name>
    <dbReference type="NCBI Taxonomy" id="1076179"/>
    <lineage>
        <taxon>unclassified sequences</taxon>
        <taxon>metagenomes</taxon>
        <taxon>ecological metagenomes</taxon>
    </lineage>
</organism>
<protein>
    <recommendedName>
        <fullName evidence="2">2-amino-4-hydroxy-6-hydroxymethyldihydropteridine diphosphokinase</fullName>
        <ecNumber evidence="2">2.7.6.3</ecNumber>
    </recommendedName>
</protein>
<dbReference type="InterPro" id="IPR035907">
    <property type="entry name" value="Hppk_sf"/>
</dbReference>
<evidence type="ECO:0000256" key="2">
    <source>
        <dbReference type="ARBA" id="ARBA00013253"/>
    </source>
</evidence>
<evidence type="ECO:0000256" key="4">
    <source>
        <dbReference type="ARBA" id="ARBA00022741"/>
    </source>
</evidence>
<gene>
    <name evidence="9" type="primary">folK_13</name>
    <name evidence="9" type="ORF">SDC9_115997</name>
</gene>
<dbReference type="GO" id="GO:0016301">
    <property type="term" value="F:kinase activity"/>
    <property type="evidence" value="ECO:0007669"/>
    <property type="project" value="UniProtKB-KW"/>
</dbReference>